<dbReference type="KEGG" id="rher:EHE19_018455"/>
<protein>
    <recommendedName>
        <fullName evidence="3">Regulatory protein YycH domain-containing protein</fullName>
    </recommendedName>
</protein>
<organism evidence="1 2">
    <name type="scientific">Ruminiclostridium herbifermentans</name>
    <dbReference type="NCBI Taxonomy" id="2488810"/>
    <lineage>
        <taxon>Bacteria</taxon>
        <taxon>Bacillati</taxon>
        <taxon>Bacillota</taxon>
        <taxon>Clostridia</taxon>
        <taxon>Eubacteriales</taxon>
        <taxon>Oscillospiraceae</taxon>
        <taxon>Ruminiclostridium</taxon>
    </lineage>
</organism>
<accession>A0A4U7JED1</accession>
<dbReference type="Proteomes" id="UP000306409">
    <property type="component" value="Chromosome"/>
</dbReference>
<dbReference type="AlphaFoldDB" id="A0A4U7JED1"/>
<dbReference type="RefSeq" id="WP_137698613.1">
    <property type="nucleotide sequence ID" value="NZ_CP061336.1"/>
</dbReference>
<evidence type="ECO:0000313" key="2">
    <source>
        <dbReference type="Proteomes" id="UP000306409"/>
    </source>
</evidence>
<reference evidence="1 2" key="1">
    <citation type="submission" date="2020-09" db="EMBL/GenBank/DDBJ databases">
        <title>Characterization and genome sequencing of Ruminiclostridium sp. nov. MA18.</title>
        <authorList>
            <person name="Rettenmaier R."/>
            <person name="Kowollik M.-L."/>
            <person name="Liebl W."/>
            <person name="Zverlov V."/>
        </authorList>
    </citation>
    <scope>NUCLEOTIDE SEQUENCE [LARGE SCALE GENOMIC DNA]</scope>
    <source>
        <strain evidence="1 2">MA18</strain>
    </source>
</reference>
<gene>
    <name evidence="1" type="ORF">EHE19_018455</name>
</gene>
<proteinExistence type="predicted"/>
<evidence type="ECO:0000313" key="1">
    <source>
        <dbReference type="EMBL" id="QNU66789.1"/>
    </source>
</evidence>
<evidence type="ECO:0008006" key="3">
    <source>
        <dbReference type="Google" id="ProtNLM"/>
    </source>
</evidence>
<sequence>MKNKNNGNFYYEKFKAILLVCLIILCIVQIGFLWSNQSYSFPISLFSNPKLKSSSPISIDDLKEEYLLPYRIAISTGFDEEHYVIPNGSKEYTILWNGAKQYIDQALETKPQKVQPFNEDDWGTLVANKPYMFEFKTQIPIDIIKWTLDLEDTKAEGLSSIYKLVICPDDSDNGYADTLYIRDDKNIYTYGIKNINNNSLNYNVFNEILASQKASFNSKSYQMAIEKYRKFEISKDLMSVFSGKKQEEYPDIICEAINGLDKEEYTYDDFYDMALDLFGNARIDYDFDVDVNGVVVFKKADGLYRLYKNSVLEYSKYTGNQQNTGELNVLESYKKALSYLLEHRSQNDIMSNITVYLNSIDVNQGSYTFNFDYSISLGEEKGETPILLKDYKISDESQLNNSISIEASSKTVISFKWLALKFKVGNNINSYEWSFVDMYSKMYNNYSELKNEFSAKDFGIYYVVNKPFSQEYQITPSFVLYTKDGTYDILMESNSK</sequence>
<dbReference type="EMBL" id="CP061336">
    <property type="protein sequence ID" value="QNU66789.1"/>
    <property type="molecule type" value="Genomic_DNA"/>
</dbReference>
<name>A0A4U7JED1_9FIRM</name>
<dbReference type="OrthoDB" id="1737088at2"/>
<keyword evidence="2" id="KW-1185">Reference proteome</keyword>